<proteinExistence type="predicted"/>
<dbReference type="EMBL" id="JBCEZU010000067">
    <property type="protein sequence ID" value="KAK9534155.1"/>
    <property type="molecule type" value="Genomic_DNA"/>
</dbReference>
<evidence type="ECO:0000313" key="2">
    <source>
        <dbReference type="Proteomes" id="UP001488805"/>
    </source>
</evidence>
<keyword evidence="2" id="KW-1185">Reference proteome</keyword>
<comment type="caution">
    <text evidence="1">The sequence shown here is derived from an EMBL/GenBank/DDBJ whole genome shotgun (WGS) entry which is preliminary data.</text>
</comment>
<dbReference type="AlphaFoldDB" id="A0AAW1FHF1"/>
<protein>
    <submittedName>
        <fullName evidence="1">Uncharacterized protein</fullName>
    </submittedName>
</protein>
<name>A0AAW1FHF1_ZOAVI</name>
<accession>A0AAW1FHF1</accession>
<evidence type="ECO:0000313" key="1">
    <source>
        <dbReference type="EMBL" id="KAK9534155.1"/>
    </source>
</evidence>
<organism evidence="1 2">
    <name type="scientific">Zoarces viviparus</name>
    <name type="common">Viviparous eelpout</name>
    <name type="synonym">Blennius viviparus</name>
    <dbReference type="NCBI Taxonomy" id="48416"/>
    <lineage>
        <taxon>Eukaryota</taxon>
        <taxon>Metazoa</taxon>
        <taxon>Chordata</taxon>
        <taxon>Craniata</taxon>
        <taxon>Vertebrata</taxon>
        <taxon>Euteleostomi</taxon>
        <taxon>Actinopterygii</taxon>
        <taxon>Neopterygii</taxon>
        <taxon>Teleostei</taxon>
        <taxon>Neoteleostei</taxon>
        <taxon>Acanthomorphata</taxon>
        <taxon>Eupercaria</taxon>
        <taxon>Perciformes</taxon>
        <taxon>Cottioidei</taxon>
        <taxon>Zoarcales</taxon>
        <taxon>Zoarcidae</taxon>
        <taxon>Zoarcinae</taxon>
        <taxon>Zoarces</taxon>
    </lineage>
</organism>
<reference evidence="1 2" key="1">
    <citation type="journal article" date="2024" name="Genome Biol. Evol.">
        <title>Chromosome-level genome assembly of the viviparous eelpout Zoarces viviparus.</title>
        <authorList>
            <person name="Fuhrmann N."/>
            <person name="Brasseur M.V."/>
            <person name="Bakowski C.E."/>
            <person name="Podsiadlowski L."/>
            <person name="Prost S."/>
            <person name="Krehenwinkel H."/>
            <person name="Mayer C."/>
        </authorList>
    </citation>
    <scope>NUCLEOTIDE SEQUENCE [LARGE SCALE GENOMIC DNA]</scope>
    <source>
        <strain evidence="1">NO-MEL_2022_Ind0_liver</strain>
    </source>
</reference>
<dbReference type="Proteomes" id="UP001488805">
    <property type="component" value="Unassembled WGS sequence"/>
</dbReference>
<gene>
    <name evidence="1" type="ORF">VZT92_009221</name>
</gene>
<sequence length="102" mass="11492">MRRTDRASGTDRAVLVQTTELPRNFFITIIRYMLAMGQPVGTEERIHCSETPPVGIYQRRRMKGEDSSTSGLLPEKKSSGLILISGSLGHKWDLSITRPQDF</sequence>